<sequence length="183" mass="20632">MPAVTGWAATMESTTRLIWATSQAEQKEIVDGRSRRQSATHSASYCDYLRGDQVNNVENVRASWGPEMPAVRCRSSSSLRTFMLLRRFGRTKHPLIRPFCLQLHAVTSPYCIIRFENSRQPLIPHDTKRRLLLQPRAFAIYVCSSRCSCSLVTREPTGNVALVGRLMAPKTVHLLAVARGPYT</sequence>
<comment type="caution">
    <text evidence="1">The sequence shown here is derived from an EMBL/GenBank/DDBJ whole genome shotgun (WGS) entry which is preliminary data.</text>
</comment>
<organism evidence="1 2">
    <name type="scientific">Auriscalpium vulgare</name>
    <dbReference type="NCBI Taxonomy" id="40419"/>
    <lineage>
        <taxon>Eukaryota</taxon>
        <taxon>Fungi</taxon>
        <taxon>Dikarya</taxon>
        <taxon>Basidiomycota</taxon>
        <taxon>Agaricomycotina</taxon>
        <taxon>Agaricomycetes</taxon>
        <taxon>Russulales</taxon>
        <taxon>Auriscalpiaceae</taxon>
        <taxon>Auriscalpium</taxon>
    </lineage>
</organism>
<keyword evidence="2" id="KW-1185">Reference proteome</keyword>
<name>A0ACB8RCP0_9AGAM</name>
<dbReference type="Proteomes" id="UP000814033">
    <property type="component" value="Unassembled WGS sequence"/>
</dbReference>
<evidence type="ECO:0000313" key="1">
    <source>
        <dbReference type="EMBL" id="KAI0041436.1"/>
    </source>
</evidence>
<evidence type="ECO:0000313" key="2">
    <source>
        <dbReference type="Proteomes" id="UP000814033"/>
    </source>
</evidence>
<gene>
    <name evidence="1" type="ORF">FA95DRAFT_694998</name>
</gene>
<accession>A0ACB8RCP0</accession>
<reference evidence="1" key="1">
    <citation type="submission" date="2021-02" db="EMBL/GenBank/DDBJ databases">
        <authorList>
            <consortium name="DOE Joint Genome Institute"/>
            <person name="Ahrendt S."/>
            <person name="Looney B.P."/>
            <person name="Miyauchi S."/>
            <person name="Morin E."/>
            <person name="Drula E."/>
            <person name="Courty P.E."/>
            <person name="Chicoki N."/>
            <person name="Fauchery L."/>
            <person name="Kohler A."/>
            <person name="Kuo A."/>
            <person name="Labutti K."/>
            <person name="Pangilinan J."/>
            <person name="Lipzen A."/>
            <person name="Riley R."/>
            <person name="Andreopoulos W."/>
            <person name="He G."/>
            <person name="Johnson J."/>
            <person name="Barry K.W."/>
            <person name="Grigoriev I.V."/>
            <person name="Nagy L."/>
            <person name="Hibbett D."/>
            <person name="Henrissat B."/>
            <person name="Matheny P.B."/>
            <person name="Labbe J."/>
            <person name="Martin F."/>
        </authorList>
    </citation>
    <scope>NUCLEOTIDE SEQUENCE</scope>
    <source>
        <strain evidence="1">FP105234-sp</strain>
    </source>
</reference>
<proteinExistence type="predicted"/>
<dbReference type="EMBL" id="MU276123">
    <property type="protein sequence ID" value="KAI0041436.1"/>
    <property type="molecule type" value="Genomic_DNA"/>
</dbReference>
<protein>
    <submittedName>
        <fullName evidence="1">Uncharacterized protein</fullName>
    </submittedName>
</protein>
<reference evidence="1" key="2">
    <citation type="journal article" date="2022" name="New Phytol.">
        <title>Evolutionary transition to the ectomycorrhizal habit in the genomes of a hyperdiverse lineage of mushroom-forming fungi.</title>
        <authorList>
            <person name="Looney B."/>
            <person name="Miyauchi S."/>
            <person name="Morin E."/>
            <person name="Drula E."/>
            <person name="Courty P.E."/>
            <person name="Kohler A."/>
            <person name="Kuo A."/>
            <person name="LaButti K."/>
            <person name="Pangilinan J."/>
            <person name="Lipzen A."/>
            <person name="Riley R."/>
            <person name="Andreopoulos W."/>
            <person name="He G."/>
            <person name="Johnson J."/>
            <person name="Nolan M."/>
            <person name="Tritt A."/>
            <person name="Barry K.W."/>
            <person name="Grigoriev I.V."/>
            <person name="Nagy L.G."/>
            <person name="Hibbett D."/>
            <person name="Henrissat B."/>
            <person name="Matheny P.B."/>
            <person name="Labbe J."/>
            <person name="Martin F.M."/>
        </authorList>
    </citation>
    <scope>NUCLEOTIDE SEQUENCE</scope>
    <source>
        <strain evidence="1">FP105234-sp</strain>
    </source>
</reference>